<evidence type="ECO:0000256" key="1">
    <source>
        <dbReference type="ARBA" id="ARBA00001946"/>
    </source>
</evidence>
<dbReference type="SUPFAM" id="SSF56655">
    <property type="entry name" value="Carbohydrate phosphatase"/>
    <property type="match status" value="1"/>
</dbReference>
<evidence type="ECO:0000256" key="4">
    <source>
        <dbReference type="ARBA" id="ARBA00022723"/>
    </source>
</evidence>
<evidence type="ECO:0000256" key="9">
    <source>
        <dbReference type="ARBA" id="ARBA00044484"/>
    </source>
</evidence>
<feature type="binding site" evidence="10">
    <location>
        <position position="158"/>
    </location>
    <ligand>
        <name>Mg(2+)</name>
        <dbReference type="ChEBI" id="CHEBI:18420"/>
        <label>1</label>
        <note>catalytic</note>
    </ligand>
</feature>
<dbReference type="GO" id="GO:0046854">
    <property type="term" value="P:phosphatidylinositol phosphate biosynthetic process"/>
    <property type="evidence" value="ECO:0007669"/>
    <property type="project" value="InterPro"/>
</dbReference>
<dbReference type="GO" id="GO:0043647">
    <property type="term" value="P:inositol phosphate metabolic process"/>
    <property type="evidence" value="ECO:0007669"/>
    <property type="project" value="UniProtKB-UniRule"/>
</dbReference>
<dbReference type="OrthoDB" id="411145at2759"/>
<dbReference type="InterPro" id="IPR020583">
    <property type="entry name" value="Inositol_monoP_metal-BS"/>
</dbReference>
<name>A0A7H9AZY1_ZYGMR</name>
<evidence type="ECO:0000256" key="10">
    <source>
        <dbReference type="PIRSR" id="PIRSR600760-2"/>
    </source>
</evidence>
<keyword evidence="6 10" id="KW-0460">Magnesium</keyword>
<dbReference type="RefSeq" id="XP_037143656.1">
    <property type="nucleotide sequence ID" value="XM_037287761.1"/>
</dbReference>
<dbReference type="InterPro" id="IPR051090">
    <property type="entry name" value="Inositol_monoP_superfamily"/>
</dbReference>
<dbReference type="GeneID" id="59235625"/>
<dbReference type="EC" id="3.1.3.7" evidence="3 11"/>
<dbReference type="CDD" id="cd01517">
    <property type="entry name" value="PAP_phosphatase"/>
    <property type="match status" value="1"/>
</dbReference>
<comment type="similarity">
    <text evidence="2 11">Belongs to the inositol monophosphatase superfamily.</text>
</comment>
<comment type="catalytic activity">
    <reaction evidence="9">
        <text>3'-phosphoadenylyl sulfate + H2O = adenosine 5'-phosphosulfate + phosphate</text>
        <dbReference type="Rhea" id="RHEA:77639"/>
        <dbReference type="ChEBI" id="CHEBI:15377"/>
        <dbReference type="ChEBI" id="CHEBI:43474"/>
        <dbReference type="ChEBI" id="CHEBI:58243"/>
        <dbReference type="ChEBI" id="CHEBI:58339"/>
        <dbReference type="EC" id="3.1.3.7"/>
    </reaction>
    <physiologicalReaction direction="left-to-right" evidence="9">
        <dbReference type="Rhea" id="RHEA:77640"/>
    </physiologicalReaction>
</comment>
<gene>
    <name evidence="12" type="ORF">HG535_0C02800</name>
</gene>
<dbReference type="InterPro" id="IPR020550">
    <property type="entry name" value="Inositol_monophosphatase_CS"/>
</dbReference>
<dbReference type="InterPro" id="IPR006239">
    <property type="entry name" value="DPNP"/>
</dbReference>
<dbReference type="Pfam" id="PF00459">
    <property type="entry name" value="Inositol_P"/>
    <property type="match status" value="1"/>
</dbReference>
<evidence type="ECO:0000313" key="13">
    <source>
        <dbReference type="Proteomes" id="UP000509704"/>
    </source>
</evidence>
<accession>A0A7H9AZY1</accession>
<dbReference type="PANTHER" id="PTHR43200">
    <property type="entry name" value="PHOSPHATASE"/>
    <property type="match status" value="1"/>
</dbReference>
<dbReference type="Gene3D" id="3.40.190.80">
    <property type="match status" value="1"/>
</dbReference>
<evidence type="ECO:0000313" key="12">
    <source>
        <dbReference type="EMBL" id="QLG71928.1"/>
    </source>
</evidence>
<evidence type="ECO:0000256" key="2">
    <source>
        <dbReference type="ARBA" id="ARBA00009759"/>
    </source>
</evidence>
<comment type="catalytic activity">
    <reaction evidence="7">
        <text>adenosine 2',5'-bisphosphate + H2O = AMP + phosphate</text>
        <dbReference type="Rhea" id="RHEA:77643"/>
        <dbReference type="ChEBI" id="CHEBI:15377"/>
        <dbReference type="ChEBI" id="CHEBI:43474"/>
        <dbReference type="ChEBI" id="CHEBI:194156"/>
        <dbReference type="ChEBI" id="CHEBI:456215"/>
        <dbReference type="EC" id="3.1.3.7"/>
    </reaction>
    <physiologicalReaction direction="left-to-right" evidence="7">
        <dbReference type="Rhea" id="RHEA:77644"/>
    </physiologicalReaction>
</comment>
<dbReference type="Gene3D" id="3.30.540.10">
    <property type="entry name" value="Fructose-1,6-Bisphosphatase, subunit A, domain 1"/>
    <property type="match status" value="1"/>
</dbReference>
<evidence type="ECO:0000256" key="7">
    <source>
        <dbReference type="ARBA" id="ARBA00044466"/>
    </source>
</evidence>
<dbReference type="GO" id="GO:0000103">
    <property type="term" value="P:sulfate assimilation"/>
    <property type="evidence" value="ECO:0007669"/>
    <property type="project" value="TreeGrafter"/>
</dbReference>
<keyword evidence="5 11" id="KW-0378">Hydrolase</keyword>
<dbReference type="InterPro" id="IPR000760">
    <property type="entry name" value="Inositol_monophosphatase-like"/>
</dbReference>
<reference evidence="12 13" key="1">
    <citation type="submission" date="2020-07" db="EMBL/GenBank/DDBJ databases">
        <title>The yeast mating-type switching endonuclease HO is a domesticated member of an unorthodox homing genetic element family.</title>
        <authorList>
            <person name="Coughlan A.Y."/>
            <person name="Lombardi L."/>
            <person name="Braun-Galleani S."/>
            <person name="Martos A.R."/>
            <person name="Galeote V."/>
            <person name="Bigey F."/>
            <person name="Dequin S."/>
            <person name="Byrne K.P."/>
            <person name="Wolfe K.H."/>
        </authorList>
    </citation>
    <scope>NUCLEOTIDE SEQUENCE [LARGE SCALE GENOMIC DNA]</scope>
    <source>
        <strain evidence="12 13">NRRL Y-6702</strain>
    </source>
</reference>
<dbReference type="Proteomes" id="UP000509704">
    <property type="component" value="Chromosome 3"/>
</dbReference>
<dbReference type="FunFam" id="3.30.540.10:FF:000015">
    <property type="entry name" value="3',5'-bisphosphate nucleotidase"/>
    <property type="match status" value="1"/>
</dbReference>
<dbReference type="AlphaFoldDB" id="A0A7H9AZY1"/>
<keyword evidence="13" id="KW-1185">Reference proteome</keyword>
<proteinExistence type="inferred from homology"/>
<keyword evidence="4 10" id="KW-0479">Metal-binding</keyword>
<dbReference type="NCBIfam" id="TIGR01330">
    <property type="entry name" value="bisphos_HAL2"/>
    <property type="match status" value="1"/>
</dbReference>
<organism evidence="12 13">
    <name type="scientific">Zygotorulaspora mrakii</name>
    <name type="common">Zygosaccharomyces mrakii</name>
    <dbReference type="NCBI Taxonomy" id="42260"/>
    <lineage>
        <taxon>Eukaryota</taxon>
        <taxon>Fungi</taxon>
        <taxon>Dikarya</taxon>
        <taxon>Ascomycota</taxon>
        <taxon>Saccharomycotina</taxon>
        <taxon>Saccharomycetes</taxon>
        <taxon>Saccharomycetales</taxon>
        <taxon>Saccharomycetaceae</taxon>
        <taxon>Zygotorulaspora</taxon>
    </lineage>
</organism>
<evidence type="ECO:0000256" key="5">
    <source>
        <dbReference type="ARBA" id="ARBA00022801"/>
    </source>
</evidence>
<dbReference type="GO" id="GO:0046872">
    <property type="term" value="F:metal ion binding"/>
    <property type="evidence" value="ECO:0007669"/>
    <property type="project" value="UniProtKB-UniRule"/>
</dbReference>
<dbReference type="PANTHER" id="PTHR43200:SF6">
    <property type="entry name" value="3'(2'),5'-BISPHOSPHATE NUCLEOTIDASE"/>
    <property type="match status" value="1"/>
</dbReference>
<evidence type="ECO:0000256" key="8">
    <source>
        <dbReference type="ARBA" id="ARBA00044479"/>
    </source>
</evidence>
<feature type="binding site" evidence="10">
    <location>
        <position position="312"/>
    </location>
    <ligand>
        <name>Mg(2+)</name>
        <dbReference type="ChEBI" id="CHEBI:18420"/>
        <label>1</label>
        <note>catalytic</note>
    </ligand>
</feature>
<comment type="cofactor">
    <cofactor evidence="1 10 11">
        <name>Mg(2+)</name>
        <dbReference type="ChEBI" id="CHEBI:18420"/>
    </cofactor>
</comment>
<dbReference type="GO" id="GO:0008441">
    <property type="term" value="F:3'(2'),5'-bisphosphate nucleotidase activity"/>
    <property type="evidence" value="ECO:0007669"/>
    <property type="project" value="UniProtKB-UniRule"/>
</dbReference>
<evidence type="ECO:0000256" key="6">
    <source>
        <dbReference type="ARBA" id="ARBA00022842"/>
    </source>
</evidence>
<dbReference type="KEGG" id="zmk:HG535_0C02800"/>
<feature type="binding site" evidence="10">
    <location>
        <position position="84"/>
    </location>
    <ligand>
        <name>Mg(2+)</name>
        <dbReference type="ChEBI" id="CHEBI:18420"/>
        <label>1</label>
        <note>catalytic</note>
    </ligand>
</feature>
<dbReference type="PROSITE" id="PS00630">
    <property type="entry name" value="IMP_2"/>
    <property type="match status" value="1"/>
</dbReference>
<dbReference type="EMBL" id="CP058606">
    <property type="protein sequence ID" value="QLG71928.1"/>
    <property type="molecule type" value="Genomic_DNA"/>
</dbReference>
<feature type="binding site" evidence="10">
    <location>
        <position position="157"/>
    </location>
    <ligand>
        <name>Mg(2+)</name>
        <dbReference type="ChEBI" id="CHEBI:18420"/>
        <label>1</label>
        <note>catalytic</note>
    </ligand>
</feature>
<feature type="binding site" evidence="10">
    <location>
        <position position="155"/>
    </location>
    <ligand>
        <name>Mg(2+)</name>
        <dbReference type="ChEBI" id="CHEBI:18420"/>
        <label>1</label>
        <note>catalytic</note>
    </ligand>
</feature>
<comment type="catalytic activity">
    <reaction evidence="8">
        <text>adenosine 3',5'-bisphosphate + H2O = AMP + phosphate</text>
        <dbReference type="Rhea" id="RHEA:10040"/>
        <dbReference type="ChEBI" id="CHEBI:15377"/>
        <dbReference type="ChEBI" id="CHEBI:43474"/>
        <dbReference type="ChEBI" id="CHEBI:58343"/>
        <dbReference type="ChEBI" id="CHEBI:456215"/>
        <dbReference type="EC" id="3.1.3.7"/>
    </reaction>
    <physiologicalReaction direction="left-to-right" evidence="8">
        <dbReference type="Rhea" id="RHEA:10041"/>
    </physiologicalReaction>
</comment>
<sequence length="373" mass="40723">MHTLSSHSKLVRMSFERELLVATQAVRKASLLTKRIQAQVIAHRASTTITKSDNSPVTVGDYAAQTIIINAIKANFPDDEIVGEESSKGLEDSFVSDILRELNENDKVFNAEYDVEDQKLLSNSAFPLKTIQDVKTVIDFGNSKGGNKGRIWCLDPIDGTKGFLRGEQFAVCLALIIDGNPRIGIIGCPNLSLEDYGGKDLEGHEPFGYIFRAVEGMGSFYASAAKVSSKDSTLWAKTHVRKLTSTNDMVSLEGVEKGHSSHDEQSQIKSSLGISSSLHLDSQVKYCLLALGLGDVYLRLPIKLDYQEKIWDHAAGNVIVIEAGGIHTSAMKNEPLDFGQGRTLLTKGVIASCGPEELHDLVVRTSERSISSR</sequence>
<protein>
    <recommendedName>
        <fullName evidence="3 11">3'(2'),5'-bisphosphate nucleotidase</fullName>
        <ecNumber evidence="3 11">3.1.3.7</ecNumber>
    </recommendedName>
</protein>
<evidence type="ECO:0000256" key="11">
    <source>
        <dbReference type="RuleBase" id="RU368076"/>
    </source>
</evidence>
<comment type="function">
    <text evidence="11">Converts adenosine 3'-phosphate 5'-phosphosulfate (PAPS) to adenosine 5'-phosphosulfate (APS) and 3'(2')-phosphoadenosine 5'-phosphate (PAP) to AMP.</text>
</comment>
<evidence type="ECO:0000256" key="3">
    <source>
        <dbReference type="ARBA" id="ARBA00012633"/>
    </source>
</evidence>
<dbReference type="PROSITE" id="PS00629">
    <property type="entry name" value="IMP_1"/>
    <property type="match status" value="1"/>
</dbReference>